<name>A0A0A9AJJ2_ARUDO</name>
<evidence type="ECO:0000313" key="2">
    <source>
        <dbReference type="EMBL" id="JAD51869.1"/>
    </source>
</evidence>
<dbReference type="PROSITE" id="PS51257">
    <property type="entry name" value="PROKAR_LIPOPROTEIN"/>
    <property type="match status" value="1"/>
</dbReference>
<feature type="region of interest" description="Disordered" evidence="1">
    <location>
        <begin position="1"/>
        <end position="39"/>
    </location>
</feature>
<reference evidence="2" key="1">
    <citation type="submission" date="2014-09" db="EMBL/GenBank/DDBJ databases">
        <authorList>
            <person name="Magalhaes I.L.F."/>
            <person name="Oliveira U."/>
            <person name="Santos F.R."/>
            <person name="Vidigal T.H.D.A."/>
            <person name="Brescovit A.D."/>
            <person name="Santos A.J."/>
        </authorList>
    </citation>
    <scope>NUCLEOTIDE SEQUENCE</scope>
    <source>
        <tissue evidence="2">Shoot tissue taken approximately 20 cm above the soil surface</tissue>
    </source>
</reference>
<accession>A0A0A9AJJ2</accession>
<reference evidence="2" key="2">
    <citation type="journal article" date="2015" name="Data Brief">
        <title>Shoot transcriptome of the giant reed, Arundo donax.</title>
        <authorList>
            <person name="Barrero R.A."/>
            <person name="Guerrero F.D."/>
            <person name="Moolhuijzen P."/>
            <person name="Goolsby J.A."/>
            <person name="Tidwell J."/>
            <person name="Bellgard S.E."/>
            <person name="Bellgard M.I."/>
        </authorList>
    </citation>
    <scope>NUCLEOTIDE SEQUENCE</scope>
    <source>
        <tissue evidence="2">Shoot tissue taken approximately 20 cm above the soil surface</tissue>
    </source>
</reference>
<proteinExistence type="predicted"/>
<sequence>MSTKSLSTSSVSSLHSGAGAGACRSTDDGRAWSAGAVAP</sequence>
<evidence type="ECO:0000256" key="1">
    <source>
        <dbReference type="SAM" id="MobiDB-lite"/>
    </source>
</evidence>
<protein>
    <submittedName>
        <fullName evidence="2">Uncharacterized protein</fullName>
    </submittedName>
</protein>
<organism evidence="2">
    <name type="scientific">Arundo donax</name>
    <name type="common">Giant reed</name>
    <name type="synonym">Donax arundinaceus</name>
    <dbReference type="NCBI Taxonomy" id="35708"/>
    <lineage>
        <taxon>Eukaryota</taxon>
        <taxon>Viridiplantae</taxon>
        <taxon>Streptophyta</taxon>
        <taxon>Embryophyta</taxon>
        <taxon>Tracheophyta</taxon>
        <taxon>Spermatophyta</taxon>
        <taxon>Magnoliopsida</taxon>
        <taxon>Liliopsida</taxon>
        <taxon>Poales</taxon>
        <taxon>Poaceae</taxon>
        <taxon>PACMAD clade</taxon>
        <taxon>Arundinoideae</taxon>
        <taxon>Arundineae</taxon>
        <taxon>Arundo</taxon>
    </lineage>
</organism>
<dbReference type="EMBL" id="GBRH01246026">
    <property type="protein sequence ID" value="JAD51869.1"/>
    <property type="molecule type" value="Transcribed_RNA"/>
</dbReference>
<feature type="compositionally biased region" description="Low complexity" evidence="1">
    <location>
        <begin position="1"/>
        <end position="16"/>
    </location>
</feature>
<dbReference type="AlphaFoldDB" id="A0A0A9AJJ2"/>